<evidence type="ECO:0000313" key="4">
    <source>
        <dbReference type="Proteomes" id="UP000830198"/>
    </source>
</evidence>
<dbReference type="RefSeq" id="WP_247812222.1">
    <property type="nucleotide sequence ID" value="NZ_CP095855.1"/>
</dbReference>
<dbReference type="Pfam" id="PF08240">
    <property type="entry name" value="ADH_N"/>
    <property type="match status" value="1"/>
</dbReference>
<proteinExistence type="predicted"/>
<dbReference type="InterPro" id="IPR013154">
    <property type="entry name" value="ADH-like_N"/>
</dbReference>
<keyword evidence="4" id="KW-1185">Reference proteome</keyword>
<evidence type="ECO:0000313" key="3">
    <source>
        <dbReference type="EMBL" id="UPK69959.1"/>
    </source>
</evidence>
<dbReference type="InterPro" id="IPR011032">
    <property type="entry name" value="GroES-like_sf"/>
</dbReference>
<organism evidence="3 4">
    <name type="scientific">Chitinophaga filiformis</name>
    <name type="common">Myxococcus filiformis</name>
    <name type="synonym">Flexibacter filiformis</name>
    <dbReference type="NCBI Taxonomy" id="104663"/>
    <lineage>
        <taxon>Bacteria</taxon>
        <taxon>Pseudomonadati</taxon>
        <taxon>Bacteroidota</taxon>
        <taxon>Chitinophagia</taxon>
        <taxon>Chitinophagales</taxon>
        <taxon>Chitinophagaceae</taxon>
        <taxon>Chitinophaga</taxon>
    </lineage>
</organism>
<name>A0ABY4I3V3_CHIFI</name>
<dbReference type="CDD" id="cd05289">
    <property type="entry name" value="MDR_like_2"/>
    <property type="match status" value="1"/>
</dbReference>
<gene>
    <name evidence="3" type="ORF">MYF79_01475</name>
</gene>
<dbReference type="InterPro" id="IPR036291">
    <property type="entry name" value="NAD(P)-bd_dom_sf"/>
</dbReference>
<dbReference type="SMART" id="SM00829">
    <property type="entry name" value="PKS_ER"/>
    <property type="match status" value="1"/>
</dbReference>
<dbReference type="PANTHER" id="PTHR11695:SF294">
    <property type="entry name" value="RETICULON-4-INTERACTING PROTEIN 1, MITOCHONDRIAL"/>
    <property type="match status" value="1"/>
</dbReference>
<dbReference type="PANTHER" id="PTHR11695">
    <property type="entry name" value="ALCOHOL DEHYDROGENASE RELATED"/>
    <property type="match status" value="1"/>
</dbReference>
<dbReference type="Gene3D" id="3.40.50.720">
    <property type="entry name" value="NAD(P)-binding Rossmann-like Domain"/>
    <property type="match status" value="1"/>
</dbReference>
<feature type="domain" description="Enoyl reductase (ER)" evidence="2">
    <location>
        <begin position="10"/>
        <end position="308"/>
    </location>
</feature>
<dbReference type="Gene3D" id="3.90.180.10">
    <property type="entry name" value="Medium-chain alcohol dehydrogenases, catalytic domain"/>
    <property type="match status" value="1"/>
</dbReference>
<dbReference type="InterPro" id="IPR050700">
    <property type="entry name" value="YIM1/Zinc_Alcohol_DH_Fams"/>
</dbReference>
<dbReference type="InterPro" id="IPR020843">
    <property type="entry name" value="ER"/>
</dbReference>
<dbReference type="EMBL" id="CP095855">
    <property type="protein sequence ID" value="UPK69959.1"/>
    <property type="molecule type" value="Genomic_DNA"/>
</dbReference>
<dbReference type="Pfam" id="PF13602">
    <property type="entry name" value="ADH_zinc_N_2"/>
    <property type="match status" value="1"/>
</dbReference>
<accession>A0ABY4I3V3</accession>
<evidence type="ECO:0000259" key="2">
    <source>
        <dbReference type="SMART" id="SM00829"/>
    </source>
</evidence>
<dbReference type="Proteomes" id="UP000830198">
    <property type="component" value="Chromosome"/>
</dbReference>
<protein>
    <submittedName>
        <fullName evidence="3">NADP-dependent oxidoreductase</fullName>
    </submittedName>
</protein>
<dbReference type="PROSITE" id="PS01162">
    <property type="entry name" value="QOR_ZETA_CRYSTAL"/>
    <property type="match status" value="1"/>
</dbReference>
<reference evidence="3 4" key="1">
    <citation type="submission" date="2022-04" db="EMBL/GenBank/DDBJ databases">
        <title>The arsenic-methylating capacity of Chitinophaga filiformis YT5 during chitin decomposition.</title>
        <authorList>
            <person name="Chen G."/>
            <person name="Liang Y."/>
        </authorList>
    </citation>
    <scope>NUCLEOTIDE SEQUENCE [LARGE SCALE GENOMIC DNA]</scope>
    <source>
        <strain evidence="3 4">YT5</strain>
    </source>
</reference>
<evidence type="ECO:0000256" key="1">
    <source>
        <dbReference type="ARBA" id="ARBA00023002"/>
    </source>
</evidence>
<keyword evidence="1" id="KW-0560">Oxidoreductase</keyword>
<sequence>MKAILLNEAGGTDKLIYQDIEKPQISSGHILVKIKAIGLNPMDVYIRSNEQMIDHFLGTERPVILGWDIAGDIVEKADDVIDFEKGDAVFGITMGKAYAEYVAVNASMMANKPENISYQEAAGIPVAGVTAWEALVKSGNIKKGDRVLIHAGSGGVGHIAIQLAKHFGATVIATSSAKNRDFVLSLGADQHIDYTSEKFNELLRDVDLVLDTIGGETREQSIDVVKQGGTIVSIVPPLPDALEQKARSKGVNLELLIAQGDKAELGSLATLLNKGGVKVHVSAVYPFTDMARAHQAIETKRTIGKIVVDL</sequence>
<dbReference type="InterPro" id="IPR002364">
    <property type="entry name" value="Quin_OxRdtase/zeta-crystal_CS"/>
</dbReference>
<dbReference type="SUPFAM" id="SSF51735">
    <property type="entry name" value="NAD(P)-binding Rossmann-fold domains"/>
    <property type="match status" value="1"/>
</dbReference>
<dbReference type="SUPFAM" id="SSF50129">
    <property type="entry name" value="GroES-like"/>
    <property type="match status" value="1"/>
</dbReference>